<dbReference type="Gene3D" id="2.70.98.10">
    <property type="match status" value="1"/>
</dbReference>
<dbReference type="RefSeq" id="WP_008237723.1">
    <property type="nucleotide sequence ID" value="NZ_AJJU01000003.1"/>
</dbReference>
<dbReference type="STRING" id="946077.W5A_04069"/>
<feature type="domain" description="Glycosyl hydrolase family 92 N-terminal" evidence="5">
    <location>
        <begin position="36"/>
        <end position="266"/>
    </location>
</feature>
<dbReference type="PROSITE" id="PS51257">
    <property type="entry name" value="PROKAR_LIPOPROTEIN"/>
    <property type="match status" value="1"/>
</dbReference>
<dbReference type="GO" id="GO:0030246">
    <property type="term" value="F:carbohydrate binding"/>
    <property type="evidence" value="ECO:0007669"/>
    <property type="project" value="InterPro"/>
</dbReference>
<evidence type="ECO:0008006" key="8">
    <source>
        <dbReference type="Google" id="ProtNLM"/>
    </source>
</evidence>
<dbReference type="InterPro" id="IPR050883">
    <property type="entry name" value="PNGase"/>
</dbReference>
<dbReference type="Gene3D" id="1.20.1610.10">
    <property type="entry name" value="alpha-1,2-mannosidases domains"/>
    <property type="match status" value="1"/>
</dbReference>
<accession>I0WI74</accession>
<dbReference type="SUPFAM" id="SSF48208">
    <property type="entry name" value="Six-hairpin glycosidases"/>
    <property type="match status" value="1"/>
</dbReference>
<reference evidence="6 7" key="1">
    <citation type="journal article" date="2012" name="J. Bacteriol.">
        <title>Genome Sequence of the Halotolerant Bacterium Imtechella halotolerans K1T.</title>
        <authorList>
            <person name="Kumar S."/>
            <person name="Vikram S."/>
            <person name="Subramanian S."/>
            <person name="Raghava G.P."/>
            <person name="Pinnaka A.K."/>
        </authorList>
    </citation>
    <scope>NUCLEOTIDE SEQUENCE [LARGE SCALE GENOMIC DNA]</scope>
    <source>
        <strain evidence="6 7">K1</strain>
    </source>
</reference>
<feature type="domain" description="Glycosyl hydrolase family 92" evidence="4">
    <location>
        <begin position="273"/>
        <end position="731"/>
    </location>
</feature>
<evidence type="ECO:0000256" key="2">
    <source>
        <dbReference type="ARBA" id="ARBA00011245"/>
    </source>
</evidence>
<dbReference type="Pfam" id="PF07971">
    <property type="entry name" value="Glyco_hydro_92"/>
    <property type="match status" value="1"/>
</dbReference>
<dbReference type="FunFam" id="3.30.2080.10:FF:000001">
    <property type="entry name" value="Alpha-1,2-mannosidase subfamily"/>
    <property type="match status" value="1"/>
</dbReference>
<dbReference type="Gene3D" id="1.20.1050.60">
    <property type="entry name" value="alpha-1,2-mannosidase"/>
    <property type="match status" value="1"/>
</dbReference>
<dbReference type="FunFam" id="1.20.1050.60:FF:000001">
    <property type="entry name" value="Putative alpha-1,2-mannosidase"/>
    <property type="match status" value="1"/>
</dbReference>
<dbReference type="PATRIC" id="fig|946077.3.peg.827"/>
<gene>
    <name evidence="6" type="ORF">W5A_04069</name>
</gene>
<dbReference type="InterPro" id="IPR008928">
    <property type="entry name" value="6-hairpin_glycosidase_sf"/>
</dbReference>
<dbReference type="PANTHER" id="PTHR12143">
    <property type="entry name" value="PEPTIDE N-GLYCANASE PNGASE -RELATED"/>
    <property type="match status" value="1"/>
</dbReference>
<keyword evidence="3" id="KW-0106">Calcium</keyword>
<dbReference type="EMBL" id="AJJU01000003">
    <property type="protein sequence ID" value="EID76090.1"/>
    <property type="molecule type" value="Genomic_DNA"/>
</dbReference>
<dbReference type="InterPro" id="IPR005887">
    <property type="entry name" value="GH92_a_mannosidase_put"/>
</dbReference>
<dbReference type="PANTHER" id="PTHR12143:SF39">
    <property type="entry name" value="SECRETED PROTEIN"/>
    <property type="match status" value="1"/>
</dbReference>
<dbReference type="InterPro" id="IPR012939">
    <property type="entry name" value="Glyco_hydro_92"/>
</dbReference>
<dbReference type="GO" id="GO:0005975">
    <property type="term" value="P:carbohydrate metabolic process"/>
    <property type="evidence" value="ECO:0007669"/>
    <property type="project" value="InterPro"/>
</dbReference>
<dbReference type="GO" id="GO:0000224">
    <property type="term" value="F:peptide-N4-(N-acetyl-beta-glucosaminyl)asparagine amidase activity"/>
    <property type="evidence" value="ECO:0007669"/>
    <property type="project" value="TreeGrafter"/>
</dbReference>
<comment type="cofactor">
    <cofactor evidence="1">
        <name>Ca(2+)</name>
        <dbReference type="ChEBI" id="CHEBI:29108"/>
    </cofactor>
</comment>
<dbReference type="GO" id="GO:0006516">
    <property type="term" value="P:glycoprotein catabolic process"/>
    <property type="evidence" value="ECO:0007669"/>
    <property type="project" value="TreeGrafter"/>
</dbReference>
<dbReference type="NCBIfam" id="TIGR01180">
    <property type="entry name" value="aman2_put"/>
    <property type="match status" value="1"/>
</dbReference>
<evidence type="ECO:0000256" key="1">
    <source>
        <dbReference type="ARBA" id="ARBA00001913"/>
    </source>
</evidence>
<dbReference type="AlphaFoldDB" id="I0WI74"/>
<dbReference type="GO" id="GO:0005829">
    <property type="term" value="C:cytosol"/>
    <property type="evidence" value="ECO:0007669"/>
    <property type="project" value="TreeGrafter"/>
</dbReference>
<evidence type="ECO:0000313" key="6">
    <source>
        <dbReference type="EMBL" id="EID76090.1"/>
    </source>
</evidence>
<name>I0WI74_9FLAO</name>
<comment type="caution">
    <text evidence="6">The sequence shown here is derived from an EMBL/GenBank/DDBJ whole genome shotgun (WGS) entry which is preliminary data.</text>
</comment>
<dbReference type="InterPro" id="IPR014718">
    <property type="entry name" value="GH-type_carb-bd"/>
</dbReference>
<dbReference type="Proteomes" id="UP000005938">
    <property type="component" value="Unassembled WGS sequence"/>
</dbReference>
<protein>
    <recommendedName>
        <fullName evidence="8">Alpha-1,2-mannosidase</fullName>
    </recommendedName>
</protein>
<evidence type="ECO:0000313" key="7">
    <source>
        <dbReference type="Proteomes" id="UP000005938"/>
    </source>
</evidence>
<evidence type="ECO:0000259" key="4">
    <source>
        <dbReference type="Pfam" id="PF07971"/>
    </source>
</evidence>
<dbReference type="OrthoDB" id="9804511at2"/>
<comment type="subunit">
    <text evidence="2">Monomer.</text>
</comment>
<dbReference type="Gene3D" id="3.30.2080.10">
    <property type="entry name" value="GH92 mannosidase domain"/>
    <property type="match status" value="1"/>
</dbReference>
<dbReference type="eggNOG" id="COG3537">
    <property type="taxonomic scope" value="Bacteria"/>
</dbReference>
<proteinExistence type="predicted"/>
<dbReference type="InterPro" id="IPR041371">
    <property type="entry name" value="GH92_N"/>
</dbReference>
<keyword evidence="7" id="KW-1185">Reference proteome</keyword>
<dbReference type="Pfam" id="PF17678">
    <property type="entry name" value="Glyco_hydro_92N"/>
    <property type="match status" value="1"/>
</dbReference>
<evidence type="ECO:0000256" key="3">
    <source>
        <dbReference type="ARBA" id="ARBA00022837"/>
    </source>
</evidence>
<evidence type="ECO:0000259" key="5">
    <source>
        <dbReference type="Pfam" id="PF17678"/>
    </source>
</evidence>
<sequence>MLRIGYITALMMLLLVSCKKQDQKPIDQIPLRLTQFVNPFIGTDGPGNTYPGATVPFGMVQLSPDIGIPGWDRIAGYFYQDSIITGFSHTHLSGTGAGDLYDILVMPTNSRFSKTIKENNFKPFSYFSHNREGASPGYYHVTLDSYGIEAEVTATERTGIHRYSFPKDSISKVHVDLGYAINWDAPVDTYIKVVDDSTIEGYRFSTGWAKNQRIYFVMKFSRPFSGFEIFENDSIASSPVYGKNTRISLQYTFEEPTELVIKTSLSTASIDGAYATMKVEAPHFNFDSYKEKAELQWDSELSKIKVETSDENQKTIFYSMLYQSMLAPTLLSDVSGNYKAANDSIGHADGFDRYDTFSLWDTFRAAHPLYTILHTQRVPHFIASLLAHYKETGLLPVWSMQGNETNMMIGYHAVPVIVDAYFKGIHMDAELAYQACKASALDSSRQIDLYQKYGYVPTDEHHENWSVSKTVEYAFADWCIAMFAKDMGYMEDYSYFLKRSENWKNHFDQQSTFLRPKDRNGTFVSPFIPKEYTNYYCESNAWHYFWFVPQDIPQLIELTGGEERFSQKLDSMFSYSPTENDKLPLFSTGMIGQYAHGNEPSHHVAYLYNYIGKPSETQKRVRQILETQYRNEPNGHCGNEDCGQMSSWYVLSSLGIYPVNPAQGVYHFGTPLFPKATLNLENKHRFSIIANKLSKENKYIKSIRLNGHPLKRLYITHKEIMAGGVLEFEMDAKPHDEVFKHATLPATLTIY</sequence>
<organism evidence="6 7">
    <name type="scientific">Imtechella halotolerans K1</name>
    <dbReference type="NCBI Taxonomy" id="946077"/>
    <lineage>
        <taxon>Bacteria</taxon>
        <taxon>Pseudomonadati</taxon>
        <taxon>Bacteroidota</taxon>
        <taxon>Flavobacteriia</taxon>
        <taxon>Flavobacteriales</taxon>
        <taxon>Flavobacteriaceae</taxon>
        <taxon>Imtechella</taxon>
    </lineage>
</organism>